<organism evidence="1">
    <name type="scientific">Tanacetum cinerariifolium</name>
    <name type="common">Dalmatian daisy</name>
    <name type="synonym">Chrysanthemum cinerariifolium</name>
    <dbReference type="NCBI Taxonomy" id="118510"/>
    <lineage>
        <taxon>Eukaryota</taxon>
        <taxon>Viridiplantae</taxon>
        <taxon>Streptophyta</taxon>
        <taxon>Embryophyta</taxon>
        <taxon>Tracheophyta</taxon>
        <taxon>Spermatophyta</taxon>
        <taxon>Magnoliopsida</taxon>
        <taxon>eudicotyledons</taxon>
        <taxon>Gunneridae</taxon>
        <taxon>Pentapetalae</taxon>
        <taxon>asterids</taxon>
        <taxon>campanulids</taxon>
        <taxon>Asterales</taxon>
        <taxon>Asteraceae</taxon>
        <taxon>Asteroideae</taxon>
        <taxon>Anthemideae</taxon>
        <taxon>Anthemidinae</taxon>
        <taxon>Tanacetum</taxon>
    </lineage>
</organism>
<dbReference type="InterPro" id="IPR015943">
    <property type="entry name" value="WD40/YVTN_repeat-like_dom_sf"/>
</dbReference>
<dbReference type="AlphaFoldDB" id="A0A6L2K578"/>
<reference evidence="1" key="1">
    <citation type="journal article" date="2019" name="Sci. Rep.">
        <title>Draft genome of Tanacetum cinerariifolium, the natural source of mosquito coil.</title>
        <authorList>
            <person name="Yamashiro T."/>
            <person name="Shiraishi A."/>
            <person name="Satake H."/>
            <person name="Nakayama K."/>
        </authorList>
    </citation>
    <scope>NUCLEOTIDE SEQUENCE</scope>
</reference>
<dbReference type="EMBL" id="BKCJ010001855">
    <property type="protein sequence ID" value="GEU44503.1"/>
    <property type="molecule type" value="Genomic_DNA"/>
</dbReference>
<comment type="caution">
    <text evidence="1">The sequence shown here is derived from an EMBL/GenBank/DDBJ whole genome shotgun (WGS) entry which is preliminary data.</text>
</comment>
<dbReference type="Gene3D" id="2.130.10.10">
    <property type="entry name" value="YVTN repeat-like/Quinoprotein amine dehydrogenase"/>
    <property type="match status" value="1"/>
</dbReference>
<dbReference type="SUPFAM" id="SSF50978">
    <property type="entry name" value="WD40 repeat-like"/>
    <property type="match status" value="1"/>
</dbReference>
<dbReference type="InterPro" id="IPR036322">
    <property type="entry name" value="WD40_repeat_dom_sf"/>
</dbReference>
<sequence>MVGEDDSLEWHQKKAHPKHIQWLLGAKLNGTTNGTTVLVTSSEDLTLRVWYGSSGKLCVTHTKAKNYVLAISPNGRYIAALASCEKSNITGMTWAPTLICVGSDVCSGEKEVKVACCVENDDGSGNENAD</sequence>
<gene>
    <name evidence="1" type="ORF">Tci_016481</name>
</gene>
<accession>A0A6L2K578</accession>
<proteinExistence type="predicted"/>
<protein>
    <submittedName>
        <fullName evidence="1">Uncharacterized protein</fullName>
    </submittedName>
</protein>
<evidence type="ECO:0000313" key="1">
    <source>
        <dbReference type="EMBL" id="GEU44503.1"/>
    </source>
</evidence>
<name>A0A6L2K578_TANCI</name>